<evidence type="ECO:0000313" key="4">
    <source>
        <dbReference type="Proteomes" id="UP001067235"/>
    </source>
</evidence>
<gene>
    <name evidence="3" type="ORF">O4213_17845</name>
</gene>
<feature type="domain" description="SGNH hydrolase-type esterase" evidence="2">
    <location>
        <begin position="172"/>
        <end position="273"/>
    </location>
</feature>
<organism evidence="3 4">
    <name type="scientific">Gordonia rubripertincta</name>
    <name type="common">Rhodococcus corallinus</name>
    <dbReference type="NCBI Taxonomy" id="36822"/>
    <lineage>
        <taxon>Bacteria</taxon>
        <taxon>Bacillati</taxon>
        <taxon>Actinomycetota</taxon>
        <taxon>Actinomycetes</taxon>
        <taxon>Mycobacteriales</taxon>
        <taxon>Gordoniaceae</taxon>
        <taxon>Gordonia</taxon>
    </lineage>
</organism>
<dbReference type="Pfam" id="PF14606">
    <property type="entry name" value="Lipase_GDSL_3"/>
    <property type="match status" value="1"/>
</dbReference>
<evidence type="ECO:0000256" key="1">
    <source>
        <dbReference type="SAM" id="MobiDB-lite"/>
    </source>
</evidence>
<dbReference type="RefSeq" id="WP_301572752.1">
    <property type="nucleotide sequence ID" value="NZ_JAPWIE010000005.1"/>
</dbReference>
<evidence type="ECO:0000313" key="3">
    <source>
        <dbReference type="EMBL" id="MCZ4551858.1"/>
    </source>
</evidence>
<sequence>MNPTTTTPITAGLLRGAADIEHTSNGVLVHRLPVGARRQLADPQLAMAESQPAGVRLAFRTAATVIELDVLSTKRHFTGLPPRPDGVFELYIGGEQAGRAIATAGTTITVDMAAGSVDHQPGPVSTLEFGDLGARTKDVEIWLPHNENVELVALRTDAVVEPATDTPRPVWVHYGSSISQGSGAHTPSTTWPAIAAAAGGSELVNLGFSGGAMLDLFVARAIRDTRADVISLKIGINIVNADLMRLRAFTAAVHGFLDTIRDGHPDTPILVVSPIYCAIHEETPGPGAFDPGAFADGRVEFRATGDPAEVAAGKLTLTVIRDELSRIVAQRVGDDRNLHYLDGRELYGENDFAELPLPDQLHPDAATHERIGRRFAAAVANLRLLPPPAGEPGQEGRPVRRCEQVPHAPVNTGSATA</sequence>
<dbReference type="InterPro" id="IPR036514">
    <property type="entry name" value="SGNH_hydro_sf"/>
</dbReference>
<dbReference type="Gene3D" id="3.40.50.1110">
    <property type="entry name" value="SGNH hydrolase"/>
    <property type="match status" value="1"/>
</dbReference>
<name>A0ABT4MXW6_GORRU</name>
<keyword evidence="4" id="KW-1185">Reference proteome</keyword>
<dbReference type="EMBL" id="JAPWIE010000005">
    <property type="protein sequence ID" value="MCZ4551858.1"/>
    <property type="molecule type" value="Genomic_DNA"/>
</dbReference>
<dbReference type="SUPFAM" id="SSF52266">
    <property type="entry name" value="SGNH hydrolase"/>
    <property type="match status" value="1"/>
</dbReference>
<proteinExistence type="predicted"/>
<dbReference type="Gene3D" id="2.60.120.260">
    <property type="entry name" value="Galactose-binding domain-like"/>
    <property type="match status" value="1"/>
</dbReference>
<protein>
    <submittedName>
        <fullName evidence="3">GDSL-type esterase/lipase family protein</fullName>
    </submittedName>
</protein>
<accession>A0ABT4MXW6</accession>
<dbReference type="InterPro" id="IPR013830">
    <property type="entry name" value="SGNH_hydro"/>
</dbReference>
<reference evidence="3" key="1">
    <citation type="submission" date="2022-12" db="EMBL/GenBank/DDBJ databases">
        <authorList>
            <person name="Krivoruchko A.V."/>
            <person name="Elkin A."/>
        </authorList>
    </citation>
    <scope>NUCLEOTIDE SEQUENCE</scope>
    <source>
        <strain evidence="3">IEGM 1388</strain>
    </source>
</reference>
<comment type="caution">
    <text evidence="3">The sequence shown here is derived from an EMBL/GenBank/DDBJ whole genome shotgun (WGS) entry which is preliminary data.</text>
</comment>
<dbReference type="Proteomes" id="UP001067235">
    <property type="component" value="Unassembled WGS sequence"/>
</dbReference>
<feature type="region of interest" description="Disordered" evidence="1">
    <location>
        <begin position="386"/>
        <end position="417"/>
    </location>
</feature>
<evidence type="ECO:0000259" key="2">
    <source>
        <dbReference type="Pfam" id="PF14606"/>
    </source>
</evidence>